<evidence type="ECO:0000313" key="2">
    <source>
        <dbReference type="Proteomes" id="UP001497516"/>
    </source>
</evidence>
<sequence length="69" mass="7492">MMLLPPSPFNSRHSKASMLAHMTLYFVNQGWRSSVFPSPYFVTTTGCWSLVSTASILVACSTSLAVCSS</sequence>
<protein>
    <submittedName>
        <fullName evidence="1">Uncharacterized protein</fullName>
    </submittedName>
</protein>
<name>A0AAV2D8W0_9ROSI</name>
<gene>
    <name evidence="1" type="ORF">LTRI10_LOCUS12004</name>
</gene>
<keyword evidence="2" id="KW-1185">Reference proteome</keyword>
<accession>A0AAV2D8W0</accession>
<dbReference type="Proteomes" id="UP001497516">
    <property type="component" value="Chromosome 2"/>
</dbReference>
<reference evidence="1 2" key="1">
    <citation type="submission" date="2024-04" db="EMBL/GenBank/DDBJ databases">
        <authorList>
            <person name="Fracassetti M."/>
        </authorList>
    </citation>
    <scope>NUCLEOTIDE SEQUENCE [LARGE SCALE GENOMIC DNA]</scope>
</reference>
<organism evidence="1 2">
    <name type="scientific">Linum trigynum</name>
    <dbReference type="NCBI Taxonomy" id="586398"/>
    <lineage>
        <taxon>Eukaryota</taxon>
        <taxon>Viridiplantae</taxon>
        <taxon>Streptophyta</taxon>
        <taxon>Embryophyta</taxon>
        <taxon>Tracheophyta</taxon>
        <taxon>Spermatophyta</taxon>
        <taxon>Magnoliopsida</taxon>
        <taxon>eudicotyledons</taxon>
        <taxon>Gunneridae</taxon>
        <taxon>Pentapetalae</taxon>
        <taxon>rosids</taxon>
        <taxon>fabids</taxon>
        <taxon>Malpighiales</taxon>
        <taxon>Linaceae</taxon>
        <taxon>Linum</taxon>
    </lineage>
</organism>
<dbReference type="AlphaFoldDB" id="A0AAV2D8W0"/>
<proteinExistence type="predicted"/>
<dbReference type="EMBL" id="OZ034815">
    <property type="protein sequence ID" value="CAL1369345.1"/>
    <property type="molecule type" value="Genomic_DNA"/>
</dbReference>
<evidence type="ECO:0000313" key="1">
    <source>
        <dbReference type="EMBL" id="CAL1369345.1"/>
    </source>
</evidence>